<comment type="caution">
    <text evidence="1">The sequence shown here is derived from an EMBL/GenBank/DDBJ whole genome shotgun (WGS) entry which is preliminary data.</text>
</comment>
<evidence type="ECO:0000313" key="2">
    <source>
        <dbReference type="Proteomes" id="UP000252519"/>
    </source>
</evidence>
<proteinExistence type="predicted"/>
<dbReference type="OrthoDB" id="5814287at2759"/>
<reference evidence="1 2" key="1">
    <citation type="submission" date="2014-10" db="EMBL/GenBank/DDBJ databases">
        <title>Draft genome of the hookworm Ancylostoma caninum.</title>
        <authorList>
            <person name="Mitreva M."/>
        </authorList>
    </citation>
    <scope>NUCLEOTIDE SEQUENCE [LARGE SCALE GENOMIC DNA]</scope>
    <source>
        <strain evidence="1 2">Baltimore</strain>
    </source>
</reference>
<dbReference type="Proteomes" id="UP000252519">
    <property type="component" value="Unassembled WGS sequence"/>
</dbReference>
<organism evidence="1 2">
    <name type="scientific">Ancylostoma caninum</name>
    <name type="common">Dog hookworm</name>
    <dbReference type="NCBI Taxonomy" id="29170"/>
    <lineage>
        <taxon>Eukaryota</taxon>
        <taxon>Metazoa</taxon>
        <taxon>Ecdysozoa</taxon>
        <taxon>Nematoda</taxon>
        <taxon>Chromadorea</taxon>
        <taxon>Rhabditida</taxon>
        <taxon>Rhabditina</taxon>
        <taxon>Rhabditomorpha</taxon>
        <taxon>Strongyloidea</taxon>
        <taxon>Ancylostomatidae</taxon>
        <taxon>Ancylostomatinae</taxon>
        <taxon>Ancylostoma</taxon>
    </lineage>
</organism>
<gene>
    <name evidence="1" type="ORF">ANCCAN_06925</name>
</gene>
<accession>A0A368GRP5</accession>
<evidence type="ECO:0000313" key="1">
    <source>
        <dbReference type="EMBL" id="RCN46994.1"/>
    </source>
</evidence>
<keyword evidence="2" id="KW-1185">Reference proteome</keyword>
<sequence>MNLLLSWEMQWYFDHCQLHRYLVKGLREIVKVHLMCAVDVGSRTGDPVNMKHFFNISLYHIAGIHNWDQNEITDSYTSCLHGELEGEHAYIPIGSAARYKLRDLVLEQIPERCV</sequence>
<dbReference type="EMBL" id="JOJR01000069">
    <property type="protein sequence ID" value="RCN46994.1"/>
    <property type="molecule type" value="Genomic_DNA"/>
</dbReference>
<dbReference type="AlphaFoldDB" id="A0A368GRP5"/>
<name>A0A368GRP5_ANCCA</name>
<protein>
    <submittedName>
        <fullName evidence="1">Uncharacterized protein</fullName>
    </submittedName>
</protein>